<evidence type="ECO:0000256" key="1">
    <source>
        <dbReference type="ARBA" id="ARBA00004651"/>
    </source>
</evidence>
<dbReference type="PANTHER" id="PTHR30086">
    <property type="entry name" value="ARGININE EXPORTER PROTEIN ARGO"/>
    <property type="match status" value="1"/>
</dbReference>
<evidence type="ECO:0000256" key="6">
    <source>
        <dbReference type="SAM" id="Phobius"/>
    </source>
</evidence>
<reference evidence="8" key="1">
    <citation type="submission" date="2016-10" db="EMBL/GenBank/DDBJ databases">
        <authorList>
            <person name="Varghese N."/>
            <person name="Submissions S."/>
        </authorList>
    </citation>
    <scope>NUCLEOTIDE SEQUENCE [LARGE SCALE GENOMIC DNA]</scope>
    <source>
        <strain evidence="8">DSM 17101</strain>
    </source>
</reference>
<evidence type="ECO:0000313" key="7">
    <source>
        <dbReference type="EMBL" id="SDP57202.1"/>
    </source>
</evidence>
<dbReference type="RefSeq" id="WP_092835423.1">
    <property type="nucleotide sequence ID" value="NZ_FNJL01000016.1"/>
</dbReference>
<name>A0A1H0TSY7_9BURK</name>
<dbReference type="GO" id="GO:0005886">
    <property type="term" value="C:plasma membrane"/>
    <property type="evidence" value="ECO:0007669"/>
    <property type="project" value="UniProtKB-SubCell"/>
</dbReference>
<dbReference type="InterPro" id="IPR001123">
    <property type="entry name" value="LeuE-type"/>
</dbReference>
<dbReference type="AlphaFoldDB" id="A0A1H0TSY7"/>
<proteinExistence type="predicted"/>
<dbReference type="EMBL" id="FNJL01000016">
    <property type="protein sequence ID" value="SDP57202.1"/>
    <property type="molecule type" value="Genomic_DNA"/>
</dbReference>
<feature type="transmembrane region" description="Helical" evidence="6">
    <location>
        <begin position="46"/>
        <end position="74"/>
    </location>
</feature>
<gene>
    <name evidence="7" type="ORF">SAMN04489708_11680</name>
</gene>
<dbReference type="OrthoDB" id="9804822at2"/>
<evidence type="ECO:0000256" key="3">
    <source>
        <dbReference type="ARBA" id="ARBA00022692"/>
    </source>
</evidence>
<evidence type="ECO:0000313" key="8">
    <source>
        <dbReference type="Proteomes" id="UP000199317"/>
    </source>
</evidence>
<sequence>MTSAFAFTPQELLLFAFAALVLVLTPGPNMVYCVSRSLTQGPRAGLLSLAGVVAGFGVHLLATALGLSALLVAVPLAFDVLRIAGAAYLLWMAWQAVKPGGSAPFEARDLPHDGPRKLVLMGFLTSALNPKVAMFYVSFFPQFLHPERGQWLAQTFTLGALQIGISALVNALLVLFAARVARFLHRSAAWVRAQRYLMGTVLGVLALKILFTERKATP</sequence>
<keyword evidence="3 6" id="KW-0812">Transmembrane</keyword>
<keyword evidence="4 6" id="KW-1133">Transmembrane helix</keyword>
<keyword evidence="2" id="KW-1003">Cell membrane</keyword>
<keyword evidence="5 6" id="KW-0472">Membrane</keyword>
<organism evidence="7 8">
    <name type="scientific">Paracidovorax cattleyae</name>
    <dbReference type="NCBI Taxonomy" id="80868"/>
    <lineage>
        <taxon>Bacteria</taxon>
        <taxon>Pseudomonadati</taxon>
        <taxon>Pseudomonadota</taxon>
        <taxon>Betaproteobacteria</taxon>
        <taxon>Burkholderiales</taxon>
        <taxon>Comamonadaceae</taxon>
        <taxon>Paracidovorax</taxon>
    </lineage>
</organism>
<evidence type="ECO:0000256" key="5">
    <source>
        <dbReference type="ARBA" id="ARBA00023136"/>
    </source>
</evidence>
<comment type="subcellular location">
    <subcellularLocation>
        <location evidence="1">Cell membrane</location>
        <topology evidence="1">Multi-pass membrane protein</topology>
    </subcellularLocation>
</comment>
<feature type="transmembrane region" description="Helical" evidence="6">
    <location>
        <begin position="159"/>
        <end position="181"/>
    </location>
</feature>
<keyword evidence="8" id="KW-1185">Reference proteome</keyword>
<dbReference type="Proteomes" id="UP000199317">
    <property type="component" value="Unassembled WGS sequence"/>
</dbReference>
<evidence type="ECO:0000256" key="4">
    <source>
        <dbReference type="ARBA" id="ARBA00022989"/>
    </source>
</evidence>
<accession>A0A1H0TSY7</accession>
<protein>
    <submittedName>
        <fullName evidence="7">Threonine/homoserine/homoserine lactone efflux protein</fullName>
    </submittedName>
</protein>
<feature type="transmembrane region" description="Helical" evidence="6">
    <location>
        <begin position="118"/>
        <end position="139"/>
    </location>
</feature>
<evidence type="ECO:0000256" key="2">
    <source>
        <dbReference type="ARBA" id="ARBA00022475"/>
    </source>
</evidence>
<dbReference type="PIRSF" id="PIRSF006324">
    <property type="entry name" value="LeuE"/>
    <property type="match status" value="1"/>
</dbReference>
<dbReference type="PANTHER" id="PTHR30086:SF20">
    <property type="entry name" value="ARGININE EXPORTER PROTEIN ARGO-RELATED"/>
    <property type="match status" value="1"/>
</dbReference>
<dbReference type="GO" id="GO:0015171">
    <property type="term" value="F:amino acid transmembrane transporter activity"/>
    <property type="evidence" value="ECO:0007669"/>
    <property type="project" value="TreeGrafter"/>
</dbReference>
<dbReference type="Pfam" id="PF01810">
    <property type="entry name" value="LysE"/>
    <property type="match status" value="1"/>
</dbReference>
<feature type="transmembrane region" description="Helical" evidence="6">
    <location>
        <begin position="12"/>
        <end position="34"/>
    </location>
</feature>